<evidence type="ECO:0000313" key="3">
    <source>
        <dbReference type="Proteomes" id="UP001165083"/>
    </source>
</evidence>
<dbReference type="PANTHER" id="PTHR35606:SF4">
    <property type="entry name" value="CELLULOSE-BINDING FAMILY II PROTEIN"/>
    <property type="match status" value="1"/>
</dbReference>
<gene>
    <name evidence="2" type="ORF">Plil01_001598500</name>
</gene>
<accession>A0A9W6XFN2</accession>
<dbReference type="AlphaFoldDB" id="A0A9W6XFN2"/>
<dbReference type="OrthoDB" id="94998at2759"/>
<dbReference type="Proteomes" id="UP001165083">
    <property type="component" value="Unassembled WGS sequence"/>
</dbReference>
<name>A0A9W6XFN2_9STRA</name>
<reference evidence="2" key="1">
    <citation type="submission" date="2023-04" db="EMBL/GenBank/DDBJ databases">
        <title>Phytophthora lilii NBRC 32176.</title>
        <authorList>
            <person name="Ichikawa N."/>
            <person name="Sato H."/>
            <person name="Tonouchi N."/>
        </authorList>
    </citation>
    <scope>NUCLEOTIDE SEQUENCE</scope>
    <source>
        <strain evidence="2">NBRC 32176</strain>
    </source>
</reference>
<feature type="compositionally biased region" description="Polar residues" evidence="1">
    <location>
        <begin position="53"/>
        <end position="112"/>
    </location>
</feature>
<evidence type="ECO:0000256" key="1">
    <source>
        <dbReference type="SAM" id="MobiDB-lite"/>
    </source>
</evidence>
<sequence length="405" mass="43215">MLLPKDEGIGGPKASVAPAATLATEDTSTPTVTEAPTVVEADADDVTEAPTEFSETSQFTTPAPATESSYTGQGSPLPSEASNQGFPESSNAGQGSFPAQTSADGSADESVNSGQGSFTAQTSTGGSTGGVSQTDSSNTTGHASFGDVTSASGQCVVGDPNTYLTGKDADWIWINVMAKYVPDFKNLIFDQLITNKGALSYCVRWDNDKKLSKSVASKFEAMLTSQLNLWHDWLVGYDCWPIEKISVDIVGYAVRDASLLDWSDDSLGKIYEGILDSEGSPQCPDECYKHLGQAKSADTSACKGKPFDMSLWPSTKPGEGAIGTGGDWGQRVEVNDMLASMDQEQMMVLLHEIGHGFGLPELYVAENKPRSDFPPSVMDNSLTLTDADGWVLRRVLENIKTRYDF</sequence>
<keyword evidence="3" id="KW-1185">Reference proteome</keyword>
<comment type="caution">
    <text evidence="2">The sequence shown here is derived from an EMBL/GenBank/DDBJ whole genome shotgun (WGS) entry which is preliminary data.</text>
</comment>
<dbReference type="PANTHER" id="PTHR35606">
    <property type="entry name" value="CELLULOSE-BINDING FAMILY II PROTEIN"/>
    <property type="match status" value="1"/>
</dbReference>
<protein>
    <submittedName>
        <fullName evidence="2">Unnamed protein product</fullName>
    </submittedName>
</protein>
<evidence type="ECO:0000313" key="2">
    <source>
        <dbReference type="EMBL" id="GMF38142.1"/>
    </source>
</evidence>
<feature type="compositionally biased region" description="Low complexity" evidence="1">
    <location>
        <begin position="113"/>
        <end position="137"/>
    </location>
</feature>
<organism evidence="2 3">
    <name type="scientific">Phytophthora lilii</name>
    <dbReference type="NCBI Taxonomy" id="2077276"/>
    <lineage>
        <taxon>Eukaryota</taxon>
        <taxon>Sar</taxon>
        <taxon>Stramenopiles</taxon>
        <taxon>Oomycota</taxon>
        <taxon>Peronosporomycetes</taxon>
        <taxon>Peronosporales</taxon>
        <taxon>Peronosporaceae</taxon>
        <taxon>Phytophthora</taxon>
    </lineage>
</organism>
<feature type="compositionally biased region" description="Low complexity" evidence="1">
    <location>
        <begin position="29"/>
        <end position="40"/>
    </location>
</feature>
<dbReference type="EMBL" id="BSXW01001636">
    <property type="protein sequence ID" value="GMF38142.1"/>
    <property type="molecule type" value="Genomic_DNA"/>
</dbReference>
<feature type="region of interest" description="Disordered" evidence="1">
    <location>
        <begin position="1"/>
        <end position="144"/>
    </location>
</feature>
<proteinExistence type="predicted"/>